<dbReference type="GO" id="GO:0046872">
    <property type="term" value="F:metal ion binding"/>
    <property type="evidence" value="ECO:0007669"/>
    <property type="project" value="UniProtKB-KW"/>
</dbReference>
<evidence type="ECO:0000256" key="2">
    <source>
        <dbReference type="ARBA" id="ARBA00022723"/>
    </source>
</evidence>
<evidence type="ECO:0000256" key="4">
    <source>
        <dbReference type="ARBA" id="ARBA00022842"/>
    </source>
</evidence>
<dbReference type="SUPFAM" id="SSF56784">
    <property type="entry name" value="HAD-like"/>
    <property type="match status" value="1"/>
</dbReference>
<keyword evidence="2" id="KW-0479">Metal-binding</keyword>
<dbReference type="InterPro" id="IPR023198">
    <property type="entry name" value="PGP-like_dom2"/>
</dbReference>
<evidence type="ECO:0000256" key="1">
    <source>
        <dbReference type="ARBA" id="ARBA00001946"/>
    </source>
</evidence>
<comment type="caution">
    <text evidence="5">The sequence shown here is derived from an EMBL/GenBank/DDBJ whole genome shotgun (WGS) entry which is preliminary data.</text>
</comment>
<dbReference type="InterPro" id="IPR023214">
    <property type="entry name" value="HAD_sf"/>
</dbReference>
<dbReference type="Pfam" id="PF00702">
    <property type="entry name" value="Hydrolase"/>
    <property type="match status" value="1"/>
</dbReference>
<dbReference type="SFLD" id="SFLDG01135">
    <property type="entry name" value="C1.5.6:_HAD__Beta-PGM__Phospha"/>
    <property type="match status" value="1"/>
</dbReference>
<dbReference type="InterPro" id="IPR006439">
    <property type="entry name" value="HAD-SF_hydro_IA"/>
</dbReference>
<dbReference type="SFLD" id="SFLDS00003">
    <property type="entry name" value="Haloacid_Dehalogenase"/>
    <property type="match status" value="1"/>
</dbReference>
<gene>
    <name evidence="5" type="ORF">BC938DRAFT_481052</name>
</gene>
<keyword evidence="6" id="KW-1185">Reference proteome</keyword>
<evidence type="ECO:0000256" key="3">
    <source>
        <dbReference type="ARBA" id="ARBA00022801"/>
    </source>
</evidence>
<dbReference type="NCBIfam" id="TIGR01509">
    <property type="entry name" value="HAD-SF-IA-v3"/>
    <property type="match status" value="1"/>
</dbReference>
<protein>
    <submittedName>
        <fullName evidence="5">HAD-like domain-containing protein</fullName>
    </submittedName>
</protein>
<evidence type="ECO:0000313" key="6">
    <source>
        <dbReference type="Proteomes" id="UP000274822"/>
    </source>
</evidence>
<dbReference type="Gene3D" id="1.10.150.240">
    <property type="entry name" value="Putative phosphatase, domain 2"/>
    <property type="match status" value="1"/>
</dbReference>
<dbReference type="FunFam" id="3.40.50.1000:FF:000055">
    <property type="entry name" value="Haloacid dehalogenase-like hydrolase family protein"/>
    <property type="match status" value="1"/>
</dbReference>
<dbReference type="PANTHER" id="PTHR18901">
    <property type="entry name" value="2-DEOXYGLUCOSE-6-PHOSPHATE PHOSPHATASE 2"/>
    <property type="match status" value="1"/>
</dbReference>
<dbReference type="Proteomes" id="UP000274822">
    <property type="component" value="Unassembled WGS sequence"/>
</dbReference>
<keyword evidence="4" id="KW-0460">Magnesium</keyword>
<dbReference type="FunFam" id="1.10.150.240:FF:000001">
    <property type="entry name" value="Haloacid dehalogenase-like hydrolase domain"/>
    <property type="match status" value="1"/>
</dbReference>
<name>A0A433QH29_9FUNG</name>
<keyword evidence="3" id="KW-0378">Hydrolase</keyword>
<organism evidence="5 6">
    <name type="scientific">Jimgerdemannia flammicorona</name>
    <dbReference type="NCBI Taxonomy" id="994334"/>
    <lineage>
        <taxon>Eukaryota</taxon>
        <taxon>Fungi</taxon>
        <taxon>Fungi incertae sedis</taxon>
        <taxon>Mucoromycota</taxon>
        <taxon>Mucoromycotina</taxon>
        <taxon>Endogonomycetes</taxon>
        <taxon>Endogonales</taxon>
        <taxon>Endogonaceae</taxon>
        <taxon>Jimgerdemannia</taxon>
    </lineage>
</organism>
<dbReference type="GO" id="GO:0016791">
    <property type="term" value="F:phosphatase activity"/>
    <property type="evidence" value="ECO:0007669"/>
    <property type="project" value="UniProtKB-ARBA"/>
</dbReference>
<accession>A0A433QH29</accession>
<proteinExistence type="predicted"/>
<dbReference type="InterPro" id="IPR036412">
    <property type="entry name" value="HAD-like_sf"/>
</dbReference>
<dbReference type="Gene3D" id="3.40.50.1000">
    <property type="entry name" value="HAD superfamily/HAD-like"/>
    <property type="match status" value="1"/>
</dbReference>
<dbReference type="PANTHER" id="PTHR18901:SF38">
    <property type="entry name" value="PSEUDOURIDINE-5'-PHOSPHATASE"/>
    <property type="match status" value="1"/>
</dbReference>
<dbReference type="SFLD" id="SFLDG01129">
    <property type="entry name" value="C1.5:_HAD__Beta-PGM__Phosphata"/>
    <property type="match status" value="1"/>
</dbReference>
<dbReference type="AlphaFoldDB" id="A0A433QH29"/>
<reference evidence="5 6" key="1">
    <citation type="journal article" date="2018" name="New Phytol.">
        <title>Phylogenomics of Endogonaceae and evolution of mycorrhizas within Mucoromycota.</title>
        <authorList>
            <person name="Chang Y."/>
            <person name="Desiro A."/>
            <person name="Na H."/>
            <person name="Sandor L."/>
            <person name="Lipzen A."/>
            <person name="Clum A."/>
            <person name="Barry K."/>
            <person name="Grigoriev I.V."/>
            <person name="Martin F.M."/>
            <person name="Stajich J.E."/>
            <person name="Smith M.E."/>
            <person name="Bonito G."/>
            <person name="Spatafora J.W."/>
        </authorList>
    </citation>
    <scope>NUCLEOTIDE SEQUENCE [LARGE SCALE GENOMIC DNA]</scope>
    <source>
        <strain evidence="5 6">AD002</strain>
    </source>
</reference>
<dbReference type="EMBL" id="RBNJ01005619">
    <property type="protein sequence ID" value="RUS29106.1"/>
    <property type="molecule type" value="Genomic_DNA"/>
</dbReference>
<sequence length="247" mass="26974">MPHITHCIFDMDGLLIDTERIYTEVTQEILDKYVPGATFTWDIKSQMMGANNDVAPKILIDAFNLPLTSAEYLKLSAEIQEDRFPDAQPLPGVMRLIAHLKRHKIPIAVATSSTRAKFLLKSSKNADLFSLFDHIICGDDEGIRNGKPAPDLFLAARDRLGAPPAGNCLVFEDAINGVQAGLAAGMHVCWVPDPRMFELHGAGKDHGATLVLDSLEHFNPEQFALPALTVTAEGPQSETIGAADFEK</sequence>
<evidence type="ECO:0000313" key="5">
    <source>
        <dbReference type="EMBL" id="RUS29106.1"/>
    </source>
</evidence>
<comment type="cofactor">
    <cofactor evidence="1">
        <name>Mg(2+)</name>
        <dbReference type="ChEBI" id="CHEBI:18420"/>
    </cofactor>
</comment>